<dbReference type="InterPro" id="IPR050176">
    <property type="entry name" value="LTTR"/>
</dbReference>
<evidence type="ECO:0000256" key="3">
    <source>
        <dbReference type="ARBA" id="ARBA00023163"/>
    </source>
</evidence>
<evidence type="ECO:0000259" key="4">
    <source>
        <dbReference type="PROSITE" id="PS50931"/>
    </source>
</evidence>
<keyword evidence="6" id="KW-1185">Reference proteome</keyword>
<dbReference type="EMBL" id="JBHRSB010000013">
    <property type="protein sequence ID" value="MFC3003614.1"/>
    <property type="molecule type" value="Genomic_DNA"/>
</dbReference>
<evidence type="ECO:0000256" key="2">
    <source>
        <dbReference type="ARBA" id="ARBA00023125"/>
    </source>
</evidence>
<evidence type="ECO:0000256" key="1">
    <source>
        <dbReference type="ARBA" id="ARBA00023015"/>
    </source>
</evidence>
<accession>A0ABV7C537</accession>
<reference evidence="6" key="1">
    <citation type="journal article" date="2019" name="Int. J. Syst. Evol. Microbiol.">
        <title>The Global Catalogue of Microorganisms (GCM) 10K type strain sequencing project: providing services to taxonomists for standard genome sequencing and annotation.</title>
        <authorList>
            <consortium name="The Broad Institute Genomics Platform"/>
            <consortium name="The Broad Institute Genome Sequencing Center for Infectious Disease"/>
            <person name="Wu L."/>
            <person name="Ma J."/>
        </authorList>
    </citation>
    <scope>NUCLEOTIDE SEQUENCE [LARGE SCALE GENOMIC DNA]</scope>
    <source>
        <strain evidence="6">CGMCC 1.16855</strain>
    </source>
</reference>
<keyword evidence="1" id="KW-0805">Transcription regulation</keyword>
<dbReference type="InterPro" id="IPR005119">
    <property type="entry name" value="LysR_subst-bd"/>
</dbReference>
<keyword evidence="3" id="KW-0804">Transcription</keyword>
<sequence length="309" mass="33326">MTPLPPGLDPDLLRAFVLIAEGRSFTRAADRVGRTQSAVSMQIRRLEQLLGQPLLVRTSKGVQTTPQGAWLLDRARDLLALNDEIVSNFRAPPMVGSVRLGTPDDYALNWLPDILARFAEAHPAVELDVTCLNSDVLVEQFRQGQLDLTLVSEGQEPPGVAAQRIWRGPLRWVGSATLGLHRRDPLPLALSRPNMHISRPEFACAWREAALSTLRQAGRGYRVTYNSATQTGCFTVALAGLAITVSTPTTLPQGLAWLGEAEGLPPLPDMGILLLRHEAALGVPAVDALATHIAEGFRRAADPGIGLAA</sequence>
<dbReference type="InterPro" id="IPR000847">
    <property type="entry name" value="LysR_HTH_N"/>
</dbReference>
<organism evidence="5 6">
    <name type="scientific">Falsiroseomonas tokyonensis</name>
    <dbReference type="NCBI Taxonomy" id="430521"/>
    <lineage>
        <taxon>Bacteria</taxon>
        <taxon>Pseudomonadati</taxon>
        <taxon>Pseudomonadota</taxon>
        <taxon>Alphaproteobacteria</taxon>
        <taxon>Acetobacterales</taxon>
        <taxon>Roseomonadaceae</taxon>
        <taxon>Falsiroseomonas</taxon>
    </lineage>
</organism>
<dbReference type="PROSITE" id="PS50931">
    <property type="entry name" value="HTH_LYSR"/>
    <property type="match status" value="1"/>
</dbReference>
<feature type="domain" description="HTH lysR-type" evidence="4">
    <location>
        <begin position="8"/>
        <end position="65"/>
    </location>
</feature>
<comment type="caution">
    <text evidence="5">The sequence shown here is derived from an EMBL/GenBank/DDBJ whole genome shotgun (WGS) entry which is preliminary data.</text>
</comment>
<dbReference type="Pfam" id="PF00126">
    <property type="entry name" value="HTH_1"/>
    <property type="match status" value="1"/>
</dbReference>
<name>A0ABV7C537_9PROT</name>
<dbReference type="PANTHER" id="PTHR30579">
    <property type="entry name" value="TRANSCRIPTIONAL REGULATOR"/>
    <property type="match status" value="1"/>
</dbReference>
<proteinExistence type="predicted"/>
<evidence type="ECO:0000313" key="5">
    <source>
        <dbReference type="EMBL" id="MFC3003614.1"/>
    </source>
</evidence>
<dbReference type="RefSeq" id="WP_216840066.1">
    <property type="nucleotide sequence ID" value="NZ_JAFNJS010000013.1"/>
</dbReference>
<keyword evidence="2" id="KW-0238">DNA-binding</keyword>
<evidence type="ECO:0000313" key="6">
    <source>
        <dbReference type="Proteomes" id="UP001595420"/>
    </source>
</evidence>
<dbReference type="Proteomes" id="UP001595420">
    <property type="component" value="Unassembled WGS sequence"/>
</dbReference>
<gene>
    <name evidence="5" type="ORF">ACFOD3_27220</name>
</gene>
<dbReference type="Pfam" id="PF03466">
    <property type="entry name" value="LysR_substrate"/>
    <property type="match status" value="1"/>
</dbReference>
<protein>
    <submittedName>
        <fullName evidence="5">LysR family transcriptional regulator</fullName>
    </submittedName>
</protein>
<dbReference type="PANTHER" id="PTHR30579:SF7">
    <property type="entry name" value="HTH-TYPE TRANSCRIPTIONAL REGULATOR LRHA-RELATED"/>
    <property type="match status" value="1"/>
</dbReference>